<comment type="caution">
    <text evidence="1">The sequence shown here is derived from an EMBL/GenBank/DDBJ whole genome shotgun (WGS) entry which is preliminary data.</text>
</comment>
<sequence>MPFDEIEVPKELREFMIDGAEETVLGQKNGALKQYRYGNLHIREYDDKFLVHTDKIDPRKDPIGHLVYDAPEVLIGLACAIFGGSKIAKSVFNSNSKKLSLTSGLVSSVLSGYIGYVASKKVKDYLE</sequence>
<proteinExistence type="predicted"/>
<dbReference type="AlphaFoldDB" id="A0A081S715"/>
<reference evidence="1 2" key="1">
    <citation type="submission" date="2014-06" db="EMBL/GenBank/DDBJ databases">
        <authorList>
            <person name="Ngugi D.K."/>
            <person name="Blom J."/>
            <person name="Alam I."/>
            <person name="Rashid M."/>
            <person name="Ba Alawi W."/>
            <person name="Zhang G."/>
            <person name="Hikmawan T."/>
            <person name="Guan Y."/>
            <person name="Antunes A."/>
            <person name="Siam R."/>
            <person name="Eldorry H."/>
            <person name="Bajic V."/>
            <person name="Stingl U."/>
        </authorList>
    </citation>
    <scope>NUCLEOTIDE SEQUENCE [LARGE SCALE GENOMIC DNA]</scope>
    <source>
        <strain evidence="1">SCGC AAA799-E16</strain>
    </source>
</reference>
<protein>
    <submittedName>
        <fullName evidence="1">Uncharacterized protein</fullName>
    </submittedName>
</protein>
<dbReference type="Proteomes" id="UP000028027">
    <property type="component" value="Unassembled WGS sequence"/>
</dbReference>
<accession>A0A081S715</accession>
<gene>
    <name evidence="1" type="ORF">AAA799E16_00435</name>
</gene>
<evidence type="ECO:0000313" key="2">
    <source>
        <dbReference type="Proteomes" id="UP000028027"/>
    </source>
</evidence>
<evidence type="ECO:0000313" key="1">
    <source>
        <dbReference type="EMBL" id="KER06718.1"/>
    </source>
</evidence>
<keyword evidence="2" id="KW-1185">Reference proteome</keyword>
<dbReference type="PATRIC" id="fig|1502292.3.peg.375"/>
<organism evidence="1 2">
    <name type="scientific">Marine Group I thaumarchaeote SCGC AAA799-E16</name>
    <dbReference type="NCBI Taxonomy" id="1502292"/>
    <lineage>
        <taxon>Archaea</taxon>
        <taxon>Nitrososphaerota</taxon>
        <taxon>Marine Group I</taxon>
    </lineage>
</organism>
<dbReference type="EMBL" id="JNVL01000005">
    <property type="protein sequence ID" value="KER06718.1"/>
    <property type="molecule type" value="Genomic_DNA"/>
</dbReference>
<name>A0A081S715_9ARCH</name>